<evidence type="ECO:0000313" key="3">
    <source>
        <dbReference type="EnsemblMetazoa" id="CapteP204301"/>
    </source>
</evidence>
<feature type="region of interest" description="Disordered" evidence="1">
    <location>
        <begin position="196"/>
        <end position="253"/>
    </location>
</feature>
<dbReference type="EnsemblMetazoa" id="CapteT204301">
    <property type="protein sequence ID" value="CapteP204301"/>
    <property type="gene ID" value="CapteG204301"/>
</dbReference>
<sequence length="433" mass="49147">MNPGRSGSDKEIQAMTCNQKEDRTLLKRLTTIDMEEQYSMKLLDVKHRQIKTKQNRLRSRVNKITSKLPANQIAEFRTQEEQGRFRQEYNPIAASGAQRIAAASKRLKLQSERDRMKSGRCSFSERKSLQRAREAEFQPVTPRRPMSARVCIATAAEADTSKDVPRCDTARDAIPKEIHEEGAWATKVRRIPDVRHASCKAKKAKPISQPSLRPKTAPTPRFSSHNPQEFDRTRRSSIVSIESGSFDSSKDRKEELRKEMLELEQMNKIRLQTRSKGFIDSTVRWIKANPTSVVSRDLELVNQMLGQASMTPTGQRVMYRSPSIAKYRPTADESTEDPKHQMISVWKDLKKCRYLRLDDDKLDLSGVNTLVRNQMKQFGSLNSNPRTAFTKVALYSPDDTRRRQSVIPGVTSPADSAAALANVLARVASAQSE</sequence>
<proteinExistence type="predicted"/>
<dbReference type="EMBL" id="AMQN01004863">
    <property type="status" value="NOT_ANNOTATED_CDS"/>
    <property type="molecule type" value="Genomic_DNA"/>
</dbReference>
<feature type="compositionally biased region" description="Polar residues" evidence="1">
    <location>
        <begin position="236"/>
        <end position="247"/>
    </location>
</feature>
<dbReference type="HOGENOM" id="CLU_681975_0_0_1"/>
<organism evidence="2">
    <name type="scientific">Capitella teleta</name>
    <name type="common">Polychaete worm</name>
    <dbReference type="NCBI Taxonomy" id="283909"/>
    <lineage>
        <taxon>Eukaryota</taxon>
        <taxon>Metazoa</taxon>
        <taxon>Spiralia</taxon>
        <taxon>Lophotrochozoa</taxon>
        <taxon>Annelida</taxon>
        <taxon>Polychaeta</taxon>
        <taxon>Sedentaria</taxon>
        <taxon>Scolecida</taxon>
        <taxon>Capitellidae</taxon>
        <taxon>Capitella</taxon>
    </lineage>
</organism>
<evidence type="ECO:0000256" key="1">
    <source>
        <dbReference type="SAM" id="MobiDB-lite"/>
    </source>
</evidence>
<dbReference type="AlphaFoldDB" id="R7VDI6"/>
<reference evidence="3" key="3">
    <citation type="submission" date="2015-06" db="UniProtKB">
        <authorList>
            <consortium name="EnsemblMetazoa"/>
        </authorList>
    </citation>
    <scope>IDENTIFICATION</scope>
</reference>
<evidence type="ECO:0000313" key="2">
    <source>
        <dbReference type="EMBL" id="ELU14376.1"/>
    </source>
</evidence>
<dbReference type="OrthoDB" id="6119722at2759"/>
<protein>
    <submittedName>
        <fullName evidence="2 3">Uncharacterized protein</fullName>
    </submittedName>
</protein>
<reference evidence="2 4" key="2">
    <citation type="journal article" date="2013" name="Nature">
        <title>Insights into bilaterian evolution from three spiralian genomes.</title>
        <authorList>
            <person name="Simakov O."/>
            <person name="Marletaz F."/>
            <person name="Cho S.J."/>
            <person name="Edsinger-Gonzales E."/>
            <person name="Havlak P."/>
            <person name="Hellsten U."/>
            <person name="Kuo D.H."/>
            <person name="Larsson T."/>
            <person name="Lv J."/>
            <person name="Arendt D."/>
            <person name="Savage R."/>
            <person name="Osoegawa K."/>
            <person name="de Jong P."/>
            <person name="Grimwood J."/>
            <person name="Chapman J.A."/>
            <person name="Shapiro H."/>
            <person name="Aerts A."/>
            <person name="Otillar R.P."/>
            <person name="Terry A.Y."/>
            <person name="Boore J.L."/>
            <person name="Grigoriev I.V."/>
            <person name="Lindberg D.R."/>
            <person name="Seaver E.C."/>
            <person name="Weisblat D.A."/>
            <person name="Putnam N.H."/>
            <person name="Rokhsar D.S."/>
        </authorList>
    </citation>
    <scope>NUCLEOTIDE SEQUENCE</scope>
    <source>
        <strain evidence="2 4">I ESC-2004</strain>
    </source>
</reference>
<dbReference type="OMA" id="INKCRYL"/>
<evidence type="ECO:0000313" key="4">
    <source>
        <dbReference type="Proteomes" id="UP000014760"/>
    </source>
</evidence>
<accession>R7VDI6</accession>
<keyword evidence="4" id="KW-1185">Reference proteome</keyword>
<reference evidence="4" key="1">
    <citation type="submission" date="2012-12" db="EMBL/GenBank/DDBJ databases">
        <authorList>
            <person name="Hellsten U."/>
            <person name="Grimwood J."/>
            <person name="Chapman J.A."/>
            <person name="Shapiro H."/>
            <person name="Aerts A."/>
            <person name="Otillar R.P."/>
            <person name="Terry A.Y."/>
            <person name="Boore J.L."/>
            <person name="Simakov O."/>
            <person name="Marletaz F."/>
            <person name="Cho S.-J."/>
            <person name="Edsinger-Gonzales E."/>
            <person name="Havlak P."/>
            <person name="Kuo D.-H."/>
            <person name="Larsson T."/>
            <person name="Lv J."/>
            <person name="Arendt D."/>
            <person name="Savage R."/>
            <person name="Osoegawa K."/>
            <person name="de Jong P."/>
            <person name="Lindberg D.R."/>
            <person name="Seaver E.C."/>
            <person name="Weisblat D.A."/>
            <person name="Putnam N.H."/>
            <person name="Grigoriev I.V."/>
            <person name="Rokhsar D.S."/>
        </authorList>
    </citation>
    <scope>NUCLEOTIDE SEQUENCE</scope>
    <source>
        <strain evidence="4">I ESC-2004</strain>
    </source>
</reference>
<dbReference type="Proteomes" id="UP000014760">
    <property type="component" value="Unassembled WGS sequence"/>
</dbReference>
<name>R7VDI6_CAPTE</name>
<dbReference type="EMBL" id="KB294550">
    <property type="protein sequence ID" value="ELU14376.1"/>
    <property type="molecule type" value="Genomic_DNA"/>
</dbReference>
<gene>
    <name evidence="2" type="ORF">CAPTEDRAFT_204301</name>
</gene>